<accession>A0AA39JN28</accession>
<dbReference type="Proteomes" id="UP001175211">
    <property type="component" value="Unassembled WGS sequence"/>
</dbReference>
<gene>
    <name evidence="2" type="ORF">EV420DRAFT_1648372</name>
</gene>
<dbReference type="EMBL" id="JAUEPS010000049">
    <property type="protein sequence ID" value="KAK0445658.1"/>
    <property type="molecule type" value="Genomic_DNA"/>
</dbReference>
<evidence type="ECO:0000313" key="2">
    <source>
        <dbReference type="EMBL" id="KAK0445658.1"/>
    </source>
</evidence>
<reference evidence="2" key="1">
    <citation type="submission" date="2023-06" db="EMBL/GenBank/DDBJ databases">
        <authorList>
            <consortium name="Lawrence Berkeley National Laboratory"/>
            <person name="Ahrendt S."/>
            <person name="Sahu N."/>
            <person name="Indic B."/>
            <person name="Wong-Bajracharya J."/>
            <person name="Merenyi Z."/>
            <person name="Ke H.-M."/>
            <person name="Monk M."/>
            <person name="Kocsube S."/>
            <person name="Drula E."/>
            <person name="Lipzen A."/>
            <person name="Balint B."/>
            <person name="Henrissat B."/>
            <person name="Andreopoulos B."/>
            <person name="Martin F.M."/>
            <person name="Harder C.B."/>
            <person name="Rigling D."/>
            <person name="Ford K.L."/>
            <person name="Foster G.D."/>
            <person name="Pangilinan J."/>
            <person name="Papanicolaou A."/>
            <person name="Barry K."/>
            <person name="LaButti K."/>
            <person name="Viragh M."/>
            <person name="Koriabine M."/>
            <person name="Yan M."/>
            <person name="Riley R."/>
            <person name="Champramary S."/>
            <person name="Plett K.L."/>
            <person name="Tsai I.J."/>
            <person name="Slot J."/>
            <person name="Sipos G."/>
            <person name="Plett J."/>
            <person name="Nagy L.G."/>
            <person name="Grigoriev I.V."/>
        </authorList>
    </citation>
    <scope>NUCLEOTIDE SEQUENCE</scope>
    <source>
        <strain evidence="2">CCBAS 213</strain>
    </source>
</reference>
<proteinExistence type="predicted"/>
<keyword evidence="1" id="KW-0472">Membrane</keyword>
<protein>
    <submittedName>
        <fullName evidence="2">Uncharacterized protein</fullName>
    </submittedName>
</protein>
<organism evidence="2 3">
    <name type="scientific">Armillaria tabescens</name>
    <name type="common">Ringless honey mushroom</name>
    <name type="synonym">Agaricus tabescens</name>
    <dbReference type="NCBI Taxonomy" id="1929756"/>
    <lineage>
        <taxon>Eukaryota</taxon>
        <taxon>Fungi</taxon>
        <taxon>Dikarya</taxon>
        <taxon>Basidiomycota</taxon>
        <taxon>Agaricomycotina</taxon>
        <taxon>Agaricomycetes</taxon>
        <taxon>Agaricomycetidae</taxon>
        <taxon>Agaricales</taxon>
        <taxon>Marasmiineae</taxon>
        <taxon>Physalacriaceae</taxon>
        <taxon>Desarmillaria</taxon>
    </lineage>
</organism>
<comment type="caution">
    <text evidence="2">The sequence shown here is derived from an EMBL/GenBank/DDBJ whole genome shotgun (WGS) entry which is preliminary data.</text>
</comment>
<dbReference type="AlphaFoldDB" id="A0AA39JN28"/>
<feature type="transmembrane region" description="Helical" evidence="1">
    <location>
        <begin position="20"/>
        <end position="41"/>
    </location>
</feature>
<dbReference type="GeneID" id="85361692"/>
<keyword evidence="1" id="KW-0812">Transmembrane</keyword>
<sequence length="68" mass="7354">MLVYNWKPGENSRLDNNDHSIQVIFTAETILVILASSINFYTIPPVLTGKAHTSLATSSDGSTAPTPH</sequence>
<keyword evidence="1" id="KW-1133">Transmembrane helix</keyword>
<evidence type="ECO:0000256" key="1">
    <source>
        <dbReference type="SAM" id="Phobius"/>
    </source>
</evidence>
<evidence type="ECO:0000313" key="3">
    <source>
        <dbReference type="Proteomes" id="UP001175211"/>
    </source>
</evidence>
<name>A0AA39JN28_ARMTA</name>
<keyword evidence="3" id="KW-1185">Reference proteome</keyword>
<dbReference type="RefSeq" id="XP_060325562.1">
    <property type="nucleotide sequence ID" value="XM_060478144.1"/>
</dbReference>